<proteinExistence type="predicted"/>
<name>A0ABV6WU96_9ACTN</name>
<evidence type="ECO:0000313" key="1">
    <source>
        <dbReference type="EMBL" id="MFC1429615.1"/>
    </source>
</evidence>
<evidence type="ECO:0000313" key="2">
    <source>
        <dbReference type="Proteomes" id="UP001592530"/>
    </source>
</evidence>
<dbReference type="RefSeq" id="WP_380548336.1">
    <property type="nucleotide sequence ID" value="NZ_JBHEZY010000001.1"/>
</dbReference>
<dbReference type="Proteomes" id="UP001592530">
    <property type="component" value="Unassembled WGS sequence"/>
</dbReference>
<protein>
    <recommendedName>
        <fullName evidence="3">Anti-sigma regulatory factor (Ser/Thr protein kinase)</fullName>
    </recommendedName>
</protein>
<accession>A0ABV6WU96</accession>
<comment type="caution">
    <text evidence="1">The sequence shown here is derived from an EMBL/GenBank/DDBJ whole genome shotgun (WGS) entry which is preliminary data.</text>
</comment>
<reference evidence="1 2" key="1">
    <citation type="submission" date="2024-09" db="EMBL/GenBank/DDBJ databases">
        <authorList>
            <person name="Lee S.D."/>
        </authorList>
    </citation>
    <scope>NUCLEOTIDE SEQUENCE [LARGE SCALE GENOMIC DNA]</scope>
    <source>
        <strain evidence="1 2">N1-3</strain>
    </source>
</reference>
<dbReference type="EMBL" id="JBHEZY010000001">
    <property type="protein sequence ID" value="MFC1429615.1"/>
    <property type="molecule type" value="Genomic_DNA"/>
</dbReference>
<sequence length="126" mass="13790">MPSAGHTWRMPFPGLAEQAAPVREWVSARVREHAADEDLQPDADQLADVVLLAHELFIAVLATRPGKIEMTVSTDGPRVRVYAAGPHPLPLRSRQGIGIVQGLALARGSQDENRTIWAEMRIGVRP</sequence>
<evidence type="ECO:0008006" key="3">
    <source>
        <dbReference type="Google" id="ProtNLM"/>
    </source>
</evidence>
<gene>
    <name evidence="1" type="ORF">ACEZDB_02965</name>
</gene>
<organism evidence="1 2">
    <name type="scientific">Streptacidiphilus alkalitolerans</name>
    <dbReference type="NCBI Taxonomy" id="3342712"/>
    <lineage>
        <taxon>Bacteria</taxon>
        <taxon>Bacillati</taxon>
        <taxon>Actinomycetota</taxon>
        <taxon>Actinomycetes</taxon>
        <taxon>Kitasatosporales</taxon>
        <taxon>Streptomycetaceae</taxon>
        <taxon>Streptacidiphilus</taxon>
    </lineage>
</organism>